<sequence>MLGKIVLWAAGLIFAIYGIFCFLSPELPANYAGLSIGSGDAYAEMGAMYGGLQFGFGLFCILCALKPGFFQAGLTMLVMVIGCLAFARLYSSYSADWLVGGYTWGAMAFEFATATLAAVSLRK</sequence>
<keyword evidence="1" id="KW-0812">Transmembrane</keyword>
<evidence type="ECO:0000313" key="3">
    <source>
        <dbReference type="Proteomes" id="UP001143307"/>
    </source>
</evidence>
<dbReference type="Pfam" id="PF14248">
    <property type="entry name" value="DUF4345"/>
    <property type="match status" value="1"/>
</dbReference>
<protein>
    <submittedName>
        <fullName evidence="2">DUF4345 domain-containing protein</fullName>
    </submittedName>
</protein>
<evidence type="ECO:0000256" key="1">
    <source>
        <dbReference type="SAM" id="Phobius"/>
    </source>
</evidence>
<proteinExistence type="predicted"/>
<dbReference type="EMBL" id="SHNP01000002">
    <property type="protein sequence ID" value="MCX2972988.1"/>
    <property type="molecule type" value="Genomic_DNA"/>
</dbReference>
<accession>A0ABT3SSL8</accession>
<keyword evidence="1" id="KW-1133">Transmembrane helix</keyword>
<keyword evidence="3" id="KW-1185">Reference proteome</keyword>
<dbReference type="InterPro" id="IPR025597">
    <property type="entry name" value="DUF4345"/>
</dbReference>
<feature type="transmembrane region" description="Helical" evidence="1">
    <location>
        <begin position="72"/>
        <end position="90"/>
    </location>
</feature>
<feature type="transmembrane region" description="Helical" evidence="1">
    <location>
        <begin position="45"/>
        <end position="65"/>
    </location>
</feature>
<gene>
    <name evidence="2" type="ORF">EYC87_05235</name>
</gene>
<feature type="transmembrane region" description="Helical" evidence="1">
    <location>
        <begin position="5"/>
        <end position="25"/>
    </location>
</feature>
<organism evidence="2 3">
    <name type="scientific">Candidatus Seongchinamella marina</name>
    <dbReference type="NCBI Taxonomy" id="2518990"/>
    <lineage>
        <taxon>Bacteria</taxon>
        <taxon>Pseudomonadati</taxon>
        <taxon>Pseudomonadota</taxon>
        <taxon>Gammaproteobacteria</taxon>
        <taxon>Cellvibrionales</taxon>
        <taxon>Halieaceae</taxon>
        <taxon>Seongchinamella</taxon>
    </lineage>
</organism>
<dbReference type="Proteomes" id="UP001143307">
    <property type="component" value="Unassembled WGS sequence"/>
</dbReference>
<evidence type="ECO:0000313" key="2">
    <source>
        <dbReference type="EMBL" id="MCX2972988.1"/>
    </source>
</evidence>
<feature type="transmembrane region" description="Helical" evidence="1">
    <location>
        <begin position="102"/>
        <end position="121"/>
    </location>
</feature>
<dbReference type="RefSeq" id="WP_007229231.1">
    <property type="nucleotide sequence ID" value="NZ_SHNP01000002.1"/>
</dbReference>
<name>A0ABT3SSL8_9GAMM</name>
<reference evidence="2" key="1">
    <citation type="submission" date="2019-02" db="EMBL/GenBank/DDBJ databases">
        <authorList>
            <person name="Li S.-H."/>
        </authorList>
    </citation>
    <scope>NUCLEOTIDE SEQUENCE</scope>
    <source>
        <strain evidence="2">IMCC8485</strain>
    </source>
</reference>
<comment type="caution">
    <text evidence="2">The sequence shown here is derived from an EMBL/GenBank/DDBJ whole genome shotgun (WGS) entry which is preliminary data.</text>
</comment>
<keyword evidence="1" id="KW-0472">Membrane</keyword>